<dbReference type="GO" id="GO:0009982">
    <property type="term" value="F:pseudouridine synthase activity"/>
    <property type="evidence" value="ECO:0007669"/>
    <property type="project" value="InterPro"/>
</dbReference>
<dbReference type="GO" id="GO:0000455">
    <property type="term" value="P:enzyme-directed rRNA pseudouridine synthesis"/>
    <property type="evidence" value="ECO:0007669"/>
    <property type="project" value="TreeGrafter"/>
</dbReference>
<comment type="similarity">
    <text evidence="1">Belongs to the pseudouridine synthase RluA family.</text>
</comment>
<feature type="domain" description="Pseudouridine synthase RsuA/RluA-like" evidence="2">
    <location>
        <begin position="2"/>
        <end position="125"/>
    </location>
</feature>
<evidence type="ECO:0000256" key="1">
    <source>
        <dbReference type="ARBA" id="ARBA00010876"/>
    </source>
</evidence>
<dbReference type="Pfam" id="PF00849">
    <property type="entry name" value="PseudoU_synth_2"/>
    <property type="match status" value="1"/>
</dbReference>
<dbReference type="InterPro" id="IPR006145">
    <property type="entry name" value="PsdUridine_synth_RsuA/RluA"/>
</dbReference>
<dbReference type="GO" id="GO:0140098">
    <property type="term" value="F:catalytic activity, acting on RNA"/>
    <property type="evidence" value="ECO:0007669"/>
    <property type="project" value="UniProtKB-ARBA"/>
</dbReference>
<evidence type="ECO:0000259" key="2">
    <source>
        <dbReference type="Pfam" id="PF00849"/>
    </source>
</evidence>
<organism evidence="3 4">
    <name type="scientific">Candidatus Akkermansia intestinigallinarum</name>
    <dbReference type="NCBI Taxonomy" id="2838431"/>
    <lineage>
        <taxon>Bacteria</taxon>
        <taxon>Pseudomonadati</taxon>
        <taxon>Verrucomicrobiota</taxon>
        <taxon>Verrucomicrobiia</taxon>
        <taxon>Verrucomicrobiales</taxon>
        <taxon>Akkermansiaceae</taxon>
        <taxon>Akkermansia</taxon>
    </lineage>
</organism>
<dbReference type="PANTHER" id="PTHR21600">
    <property type="entry name" value="MITOCHONDRIAL RNA PSEUDOURIDINE SYNTHASE"/>
    <property type="match status" value="1"/>
</dbReference>
<protein>
    <recommendedName>
        <fullName evidence="2">Pseudouridine synthase RsuA/RluA-like domain-containing protein</fullName>
    </recommendedName>
</protein>
<sequence>GQVSLINRLDRETSGIVLVAKSAAAAGELGKAMQQRLFRKVYLAVVQGSPIWESAYCAEPLRRMAEVAETRLHVRQCCDAGGKPCATALRVLSRVPARAGLPPMALVECRPRTGRLHQIRVHLAHLGHPLVGDKIYGGDESCYLDFIARGWTPELAARLILPRHALHACELSFPHRGRLLTVRSPLPGDLAELLDGGGSGVRNGGGSGGACVAASSL</sequence>
<dbReference type="GO" id="GO:0003723">
    <property type="term" value="F:RNA binding"/>
    <property type="evidence" value="ECO:0007669"/>
    <property type="project" value="InterPro"/>
</dbReference>
<dbReference type="Proteomes" id="UP000823964">
    <property type="component" value="Unassembled WGS sequence"/>
</dbReference>
<dbReference type="EMBL" id="DXFQ01000031">
    <property type="protein sequence ID" value="HIX19342.1"/>
    <property type="molecule type" value="Genomic_DNA"/>
</dbReference>
<gene>
    <name evidence="3" type="ORF">H9862_01915</name>
</gene>
<dbReference type="PANTHER" id="PTHR21600:SF87">
    <property type="entry name" value="RNA PSEUDOURIDYLATE SYNTHASE DOMAIN-CONTAINING PROTEIN 1"/>
    <property type="match status" value="1"/>
</dbReference>
<dbReference type="InterPro" id="IPR050188">
    <property type="entry name" value="RluA_PseudoU_synthase"/>
</dbReference>
<feature type="non-terminal residue" evidence="3">
    <location>
        <position position="1"/>
    </location>
</feature>
<dbReference type="CDD" id="cd02869">
    <property type="entry name" value="PseudoU_synth_RluA_like"/>
    <property type="match status" value="1"/>
</dbReference>
<name>A0A9D2AGR5_9BACT</name>
<dbReference type="Gene3D" id="3.30.2350.10">
    <property type="entry name" value="Pseudouridine synthase"/>
    <property type="match status" value="1"/>
</dbReference>
<proteinExistence type="inferred from homology"/>
<reference evidence="3" key="2">
    <citation type="submission" date="2021-04" db="EMBL/GenBank/DDBJ databases">
        <authorList>
            <person name="Gilroy R."/>
        </authorList>
    </citation>
    <scope>NUCLEOTIDE SEQUENCE</scope>
    <source>
        <strain evidence="3">14975</strain>
    </source>
</reference>
<evidence type="ECO:0000313" key="3">
    <source>
        <dbReference type="EMBL" id="HIX19342.1"/>
    </source>
</evidence>
<dbReference type="InterPro" id="IPR006224">
    <property type="entry name" value="PsdUridine_synth_RluA-like_CS"/>
</dbReference>
<comment type="caution">
    <text evidence="3">The sequence shown here is derived from an EMBL/GenBank/DDBJ whole genome shotgun (WGS) entry which is preliminary data.</text>
</comment>
<reference evidence="3" key="1">
    <citation type="journal article" date="2021" name="PeerJ">
        <title>Extensive microbial diversity within the chicken gut microbiome revealed by metagenomics and culture.</title>
        <authorList>
            <person name="Gilroy R."/>
            <person name="Ravi A."/>
            <person name="Getino M."/>
            <person name="Pursley I."/>
            <person name="Horton D.L."/>
            <person name="Alikhan N.F."/>
            <person name="Baker D."/>
            <person name="Gharbi K."/>
            <person name="Hall N."/>
            <person name="Watson M."/>
            <person name="Adriaenssens E.M."/>
            <person name="Foster-Nyarko E."/>
            <person name="Jarju S."/>
            <person name="Secka A."/>
            <person name="Antonio M."/>
            <person name="Oren A."/>
            <person name="Chaudhuri R.R."/>
            <person name="La Ragione R."/>
            <person name="Hildebrand F."/>
            <person name="Pallen M.J."/>
        </authorList>
    </citation>
    <scope>NUCLEOTIDE SEQUENCE</scope>
    <source>
        <strain evidence="3">14975</strain>
    </source>
</reference>
<dbReference type="InterPro" id="IPR020103">
    <property type="entry name" value="PsdUridine_synth_cat_dom_sf"/>
</dbReference>
<dbReference type="PROSITE" id="PS01129">
    <property type="entry name" value="PSI_RLU"/>
    <property type="match status" value="1"/>
</dbReference>
<accession>A0A9D2AGR5</accession>
<dbReference type="SUPFAM" id="SSF55120">
    <property type="entry name" value="Pseudouridine synthase"/>
    <property type="match status" value="1"/>
</dbReference>
<evidence type="ECO:0000313" key="4">
    <source>
        <dbReference type="Proteomes" id="UP000823964"/>
    </source>
</evidence>
<dbReference type="AlphaFoldDB" id="A0A9D2AGR5"/>